<evidence type="ECO:0000259" key="13">
    <source>
        <dbReference type="PROSITE" id="PS50963"/>
    </source>
</evidence>
<organism evidence="14">
    <name type="scientific">Iconisemion striatum</name>
    <dbReference type="NCBI Taxonomy" id="60296"/>
    <lineage>
        <taxon>Eukaryota</taxon>
        <taxon>Metazoa</taxon>
        <taxon>Chordata</taxon>
        <taxon>Craniata</taxon>
        <taxon>Vertebrata</taxon>
        <taxon>Euteleostomi</taxon>
        <taxon>Actinopterygii</taxon>
        <taxon>Neopterygii</taxon>
        <taxon>Teleostei</taxon>
        <taxon>Neoteleostei</taxon>
        <taxon>Acanthomorphata</taxon>
        <taxon>Ovalentaria</taxon>
        <taxon>Atherinomorphae</taxon>
        <taxon>Cyprinodontiformes</taxon>
        <taxon>Nothobranchiidae</taxon>
        <taxon>Iconisemion</taxon>
    </lineage>
</organism>
<sequence length="278" mass="30557">MNIIWLCITSVLCFTSVFSDQSTRRIRVFPAGNQSIAGVFQVSHVDSRDQLQYAFSASEARRFCRSLGLSIASKAQVEAALRRGLETCRFGWIDEHFVVIPRIHALPNCGRNRTGLVPWRAKVTEKFDVFCFNESEQMPDASTKRPLSSSFYSENTQPSSGVLNSTLTTYSTHPTSSSPPPSSSSTPTTTNNEVEAARSVGSAHGPAGAKAALISCTCGLILISAAVLAYIKLGRRRSDKKQQKEYIQTEEWTCVKNVTETRKAVQEHRGKEVGDASK</sequence>
<dbReference type="AlphaFoldDB" id="A0A1A7WUE1"/>
<evidence type="ECO:0000256" key="2">
    <source>
        <dbReference type="ARBA" id="ARBA00022692"/>
    </source>
</evidence>
<evidence type="ECO:0000256" key="3">
    <source>
        <dbReference type="ARBA" id="ARBA00022729"/>
    </source>
</evidence>
<feature type="region of interest" description="Disordered" evidence="10">
    <location>
        <begin position="139"/>
        <end position="203"/>
    </location>
</feature>
<dbReference type="Pfam" id="PF00193">
    <property type="entry name" value="Xlink"/>
    <property type="match status" value="1"/>
</dbReference>
<dbReference type="SMART" id="SM00445">
    <property type="entry name" value="LINK"/>
    <property type="match status" value="1"/>
</dbReference>
<name>A0A1A7WUE1_9TELE</name>
<evidence type="ECO:0000313" key="14">
    <source>
        <dbReference type="EMBL" id="SBP09358.1"/>
    </source>
</evidence>
<dbReference type="GO" id="GO:0007155">
    <property type="term" value="P:cell adhesion"/>
    <property type="evidence" value="ECO:0007669"/>
    <property type="project" value="InterPro"/>
</dbReference>
<keyword evidence="4 11" id="KW-1133">Transmembrane helix</keyword>
<evidence type="ECO:0000256" key="4">
    <source>
        <dbReference type="ARBA" id="ARBA00022989"/>
    </source>
</evidence>
<evidence type="ECO:0000256" key="9">
    <source>
        <dbReference type="PROSITE-ProRule" id="PRU00323"/>
    </source>
</evidence>
<evidence type="ECO:0000256" key="5">
    <source>
        <dbReference type="ARBA" id="ARBA00023136"/>
    </source>
</evidence>
<feature type="signal peptide" evidence="12">
    <location>
        <begin position="1"/>
        <end position="19"/>
    </location>
</feature>
<evidence type="ECO:0000256" key="12">
    <source>
        <dbReference type="SAM" id="SignalP"/>
    </source>
</evidence>
<keyword evidence="7 14" id="KW-0675">Receptor</keyword>
<feature type="domain" description="Link" evidence="13">
    <location>
        <begin position="38"/>
        <end position="133"/>
    </location>
</feature>
<dbReference type="InterPro" id="IPR016186">
    <property type="entry name" value="C-type_lectin-like/link_sf"/>
</dbReference>
<evidence type="ECO:0000256" key="10">
    <source>
        <dbReference type="SAM" id="MobiDB-lite"/>
    </source>
</evidence>
<dbReference type="PRINTS" id="PR01265">
    <property type="entry name" value="LINKMODULE"/>
</dbReference>
<keyword evidence="8" id="KW-0325">Glycoprotein</keyword>
<feature type="disulfide bond" evidence="9">
    <location>
        <begin position="88"/>
        <end position="109"/>
    </location>
</feature>
<dbReference type="GO" id="GO:0005886">
    <property type="term" value="C:plasma membrane"/>
    <property type="evidence" value="ECO:0007669"/>
    <property type="project" value="TreeGrafter"/>
</dbReference>
<evidence type="ECO:0000256" key="6">
    <source>
        <dbReference type="ARBA" id="ARBA00023157"/>
    </source>
</evidence>
<evidence type="ECO:0000256" key="11">
    <source>
        <dbReference type="SAM" id="Phobius"/>
    </source>
</evidence>
<dbReference type="EMBL" id="HADW01007958">
    <property type="protein sequence ID" value="SBP09358.1"/>
    <property type="molecule type" value="Transcribed_RNA"/>
</dbReference>
<dbReference type="InterPro" id="IPR000538">
    <property type="entry name" value="Link_dom"/>
</dbReference>
<evidence type="ECO:0000256" key="1">
    <source>
        <dbReference type="ARBA" id="ARBA00004167"/>
    </source>
</evidence>
<keyword evidence="3 12" id="KW-0732">Signal</keyword>
<dbReference type="PROSITE" id="PS01241">
    <property type="entry name" value="LINK_1"/>
    <property type="match status" value="1"/>
</dbReference>
<keyword evidence="5 11" id="KW-0472">Membrane</keyword>
<reference evidence="14" key="1">
    <citation type="submission" date="2016-05" db="EMBL/GenBank/DDBJ databases">
        <authorList>
            <person name="Lavstsen T."/>
            <person name="Jespersen J.S."/>
        </authorList>
    </citation>
    <scope>NUCLEOTIDE SEQUENCE</scope>
    <source>
        <tissue evidence="14">Brain</tissue>
    </source>
</reference>
<feature type="compositionally biased region" description="Polar residues" evidence="10">
    <location>
        <begin position="145"/>
        <end position="164"/>
    </location>
</feature>
<dbReference type="PANTHER" id="PTHR10225">
    <property type="entry name" value="HYALURONAN RECEPTOR"/>
    <property type="match status" value="1"/>
</dbReference>
<dbReference type="GO" id="GO:0004888">
    <property type="term" value="F:transmembrane signaling receptor activity"/>
    <property type="evidence" value="ECO:0007669"/>
    <property type="project" value="TreeGrafter"/>
</dbReference>
<feature type="chain" id="PRO_5008362588" evidence="12">
    <location>
        <begin position="20"/>
        <end position="278"/>
    </location>
</feature>
<keyword evidence="2 11" id="KW-0812">Transmembrane</keyword>
<dbReference type="Gene3D" id="3.10.100.10">
    <property type="entry name" value="Mannose-Binding Protein A, subunit A"/>
    <property type="match status" value="1"/>
</dbReference>
<feature type="compositionally biased region" description="Low complexity" evidence="10">
    <location>
        <begin position="165"/>
        <end position="176"/>
    </location>
</feature>
<comment type="subcellular location">
    <subcellularLocation>
        <location evidence="1">Membrane</location>
        <topology evidence="1">Single-pass membrane protein</topology>
    </subcellularLocation>
</comment>
<dbReference type="InterPro" id="IPR016187">
    <property type="entry name" value="CTDL_fold"/>
</dbReference>
<protein>
    <submittedName>
        <fullName evidence="14">Lymphatic vessel endothelial hyaluronan receptor 1</fullName>
    </submittedName>
</protein>
<accession>A0A1A7WUE1</accession>
<gene>
    <name evidence="14" type="primary">LYVE1</name>
</gene>
<dbReference type="PROSITE" id="PS50963">
    <property type="entry name" value="LINK_2"/>
    <property type="match status" value="1"/>
</dbReference>
<feature type="transmembrane region" description="Helical" evidence="11">
    <location>
        <begin position="211"/>
        <end position="231"/>
    </location>
</feature>
<proteinExistence type="predicted"/>
<dbReference type="InterPro" id="IPR043210">
    <property type="entry name" value="CD44_antigen-like"/>
</dbReference>
<evidence type="ECO:0000256" key="7">
    <source>
        <dbReference type="ARBA" id="ARBA00023170"/>
    </source>
</evidence>
<evidence type="ECO:0000256" key="8">
    <source>
        <dbReference type="ARBA" id="ARBA00023180"/>
    </source>
</evidence>
<reference evidence="14" key="2">
    <citation type="submission" date="2016-06" db="EMBL/GenBank/DDBJ databases">
        <title>The genome of a short-lived fish provides insights into sex chromosome evolution and the genetic control of aging.</title>
        <authorList>
            <person name="Reichwald K."/>
            <person name="Felder M."/>
            <person name="Petzold A."/>
            <person name="Koch P."/>
            <person name="Groth M."/>
            <person name="Platzer M."/>
        </authorList>
    </citation>
    <scope>NUCLEOTIDE SEQUENCE</scope>
    <source>
        <tissue evidence="14">Brain</tissue>
    </source>
</reference>
<keyword evidence="6 9" id="KW-1015">Disulfide bond</keyword>
<dbReference type="SUPFAM" id="SSF56436">
    <property type="entry name" value="C-type lectin-like"/>
    <property type="match status" value="1"/>
</dbReference>
<dbReference type="PANTHER" id="PTHR10225:SF2">
    <property type="entry name" value="LYMPHATIC VESSEL ENDOTHELIAL HYALURONIC ACID RECEPTOR 1"/>
    <property type="match status" value="1"/>
</dbReference>
<dbReference type="GO" id="GO:0005540">
    <property type="term" value="F:hyaluronic acid binding"/>
    <property type="evidence" value="ECO:0007669"/>
    <property type="project" value="InterPro"/>
</dbReference>
<comment type="caution">
    <text evidence="9">Lacks conserved residue(s) required for the propagation of feature annotation.</text>
</comment>